<sequence>MSTVRAPSLHLSCPGRGFVLAVCVFVLLTDGRCCVESRKVNKMNGRMKRKREFNSVKNNRINSEEEDAGDCKEEKESDQNVDIEVKQKEKEVSDNAEKKQDKKRKEE</sequence>
<evidence type="ECO:0000256" key="1">
    <source>
        <dbReference type="SAM" id="MobiDB-lite"/>
    </source>
</evidence>
<gene>
    <name evidence="3" type="ORF">Pmani_035693</name>
</gene>
<organism evidence="3 4">
    <name type="scientific">Petrolisthes manimaculis</name>
    <dbReference type="NCBI Taxonomy" id="1843537"/>
    <lineage>
        <taxon>Eukaryota</taxon>
        <taxon>Metazoa</taxon>
        <taxon>Ecdysozoa</taxon>
        <taxon>Arthropoda</taxon>
        <taxon>Crustacea</taxon>
        <taxon>Multicrustacea</taxon>
        <taxon>Malacostraca</taxon>
        <taxon>Eumalacostraca</taxon>
        <taxon>Eucarida</taxon>
        <taxon>Decapoda</taxon>
        <taxon>Pleocyemata</taxon>
        <taxon>Anomura</taxon>
        <taxon>Galatheoidea</taxon>
        <taxon>Porcellanidae</taxon>
        <taxon>Petrolisthes</taxon>
    </lineage>
</organism>
<accession>A0AAE1NK27</accession>
<feature type="compositionally biased region" description="Basic and acidic residues" evidence="1">
    <location>
        <begin position="69"/>
        <end position="107"/>
    </location>
</feature>
<dbReference type="Proteomes" id="UP001292094">
    <property type="component" value="Unassembled WGS sequence"/>
</dbReference>
<proteinExistence type="predicted"/>
<keyword evidence="4" id="KW-1185">Reference proteome</keyword>
<keyword evidence="2" id="KW-0732">Signal</keyword>
<dbReference type="EMBL" id="JAWZYT010005137">
    <property type="protein sequence ID" value="KAK4291480.1"/>
    <property type="molecule type" value="Genomic_DNA"/>
</dbReference>
<evidence type="ECO:0000256" key="2">
    <source>
        <dbReference type="SAM" id="SignalP"/>
    </source>
</evidence>
<evidence type="ECO:0000313" key="4">
    <source>
        <dbReference type="Proteomes" id="UP001292094"/>
    </source>
</evidence>
<protein>
    <submittedName>
        <fullName evidence="3">Uncharacterized protein</fullName>
    </submittedName>
</protein>
<comment type="caution">
    <text evidence="3">The sequence shown here is derived from an EMBL/GenBank/DDBJ whole genome shotgun (WGS) entry which is preliminary data.</text>
</comment>
<feature type="signal peptide" evidence="2">
    <location>
        <begin position="1"/>
        <end position="31"/>
    </location>
</feature>
<reference evidence="3" key="1">
    <citation type="submission" date="2023-11" db="EMBL/GenBank/DDBJ databases">
        <title>Genome assemblies of two species of porcelain crab, Petrolisthes cinctipes and Petrolisthes manimaculis (Anomura: Porcellanidae).</title>
        <authorList>
            <person name="Angst P."/>
        </authorList>
    </citation>
    <scope>NUCLEOTIDE SEQUENCE</scope>
    <source>
        <strain evidence="3">PB745_02</strain>
        <tissue evidence="3">Gill</tissue>
    </source>
</reference>
<feature type="chain" id="PRO_5042259720" evidence="2">
    <location>
        <begin position="32"/>
        <end position="107"/>
    </location>
</feature>
<name>A0AAE1NK27_9EUCA</name>
<dbReference type="AlphaFoldDB" id="A0AAE1NK27"/>
<feature type="region of interest" description="Disordered" evidence="1">
    <location>
        <begin position="44"/>
        <end position="107"/>
    </location>
</feature>
<evidence type="ECO:0000313" key="3">
    <source>
        <dbReference type="EMBL" id="KAK4291480.1"/>
    </source>
</evidence>